<dbReference type="Pfam" id="PF13274">
    <property type="entry name" value="SocA_Panacea"/>
    <property type="match status" value="1"/>
</dbReference>
<dbReference type="InterPro" id="IPR025272">
    <property type="entry name" value="SocA_Panacea"/>
</dbReference>
<protein>
    <recommendedName>
        <fullName evidence="1">Antitoxin SocA-like Panacea domain-containing protein</fullName>
    </recommendedName>
</protein>
<name>A0A1E5QFU9_9CYAN</name>
<evidence type="ECO:0000313" key="2">
    <source>
        <dbReference type="EMBL" id="OEJ73529.1"/>
    </source>
</evidence>
<proteinExistence type="predicted"/>
<organism evidence="2">
    <name type="scientific">Desertifilum tharense IPPAS B-1220</name>
    <dbReference type="NCBI Taxonomy" id="1781255"/>
    <lineage>
        <taxon>Bacteria</taxon>
        <taxon>Bacillati</taxon>
        <taxon>Cyanobacteriota</taxon>
        <taxon>Cyanophyceae</taxon>
        <taxon>Desertifilales</taxon>
        <taxon>Desertifilaceae</taxon>
        <taxon>Desertifilum</taxon>
    </lineage>
</organism>
<reference evidence="2" key="1">
    <citation type="submission" date="2016-09" db="EMBL/GenBank/DDBJ databases">
        <title>Draft genome of thermotolerant cyanobacterium Desertifilum sp. strain IPPAS B-1220.</title>
        <authorList>
            <person name="Sinetova M.A."/>
            <person name="Bolakhan K."/>
            <person name="Zayadan B.K."/>
            <person name="Mironov K.S."/>
            <person name="Ustinova V."/>
            <person name="Kupriyanova E.V."/>
            <person name="Sidorov R.A."/>
            <person name="Skrypnik A.N."/>
            <person name="Gogoleva N.E."/>
            <person name="Gogolev Y.V."/>
            <person name="Los D.A."/>
        </authorList>
    </citation>
    <scope>NUCLEOTIDE SEQUENCE [LARGE SCALE GENOMIC DNA]</scope>
    <source>
        <strain evidence="2">IPPAS B-1220</strain>
    </source>
</reference>
<dbReference type="STRING" id="1781255.BH720_19960"/>
<comment type="caution">
    <text evidence="2">The sequence shown here is derived from an EMBL/GenBank/DDBJ whole genome shotgun (WGS) entry which is preliminary data.</text>
</comment>
<dbReference type="RefSeq" id="WP_069969000.1">
    <property type="nucleotide sequence ID" value="NZ_CM124774.1"/>
</dbReference>
<evidence type="ECO:0000259" key="1">
    <source>
        <dbReference type="Pfam" id="PF13274"/>
    </source>
</evidence>
<sequence>MVQLLSCFEIADYFIWLANETGSFISHLKLQKLVYYAQAWHLALYNFPLFEEDFQAWVHGPVIPELYQKYQSFNWQPILKEVDFPQLPDNILAFLEEVAKEYFACDAYELEQMVHLEEPWQKARANLPADTPSEAIIQKEWMQEYYGSRAQEENQ</sequence>
<dbReference type="OrthoDB" id="9799173at2"/>
<feature type="domain" description="Antitoxin SocA-like Panacea" evidence="1">
    <location>
        <begin position="30"/>
        <end position="121"/>
    </location>
</feature>
<dbReference type="EMBL" id="MJGC01000088">
    <property type="protein sequence ID" value="OEJ73529.1"/>
    <property type="molecule type" value="Genomic_DNA"/>
</dbReference>
<gene>
    <name evidence="2" type="ORF">BH720_19960</name>
</gene>
<dbReference type="AlphaFoldDB" id="A0A1E5QFU9"/>
<accession>A0A1E5QFU9</accession>